<dbReference type="InterPro" id="IPR000611">
    <property type="entry name" value="NPY_rcpt"/>
</dbReference>
<gene>
    <name evidence="17" type="primary">Gpr83_0</name>
    <name evidence="17" type="ORF">TODMEX_R05099</name>
</gene>
<comment type="function">
    <text evidence="11">G-protein coupled receptor for PEN, a neuropeptide produced from the precursor protein, proSAAS (encoded by PCSK1N). Acts through a G(i)- and G(q)-alpha-alpha-mediated pathway in response to PEN. Plays a role in food intake and body weight regulation. May contribute to the regulation of anxiety-related behaviors.</text>
</comment>
<evidence type="ECO:0000256" key="14">
    <source>
        <dbReference type="SAM" id="Phobius"/>
    </source>
</evidence>
<evidence type="ECO:0000256" key="5">
    <source>
        <dbReference type="ARBA" id="ARBA00022729"/>
    </source>
</evidence>
<feature type="chain" id="PRO_5032373192" description="G-protein coupled receptor 83" evidence="15">
    <location>
        <begin position="17"/>
        <end position="423"/>
    </location>
</feature>
<dbReference type="AlphaFoldDB" id="A0A851D3J3"/>
<evidence type="ECO:0000256" key="9">
    <source>
        <dbReference type="ARBA" id="ARBA00023170"/>
    </source>
</evidence>
<keyword evidence="18" id="KW-1185">Reference proteome</keyword>
<dbReference type="GO" id="GO:0005886">
    <property type="term" value="C:plasma membrane"/>
    <property type="evidence" value="ECO:0007669"/>
    <property type="project" value="UniProtKB-SubCell"/>
</dbReference>
<feature type="non-terminal residue" evidence="17">
    <location>
        <position position="1"/>
    </location>
</feature>
<keyword evidence="9 13" id="KW-0675">Receptor</keyword>
<feature type="domain" description="G-protein coupled receptors family 1 profile" evidence="16">
    <location>
        <begin position="88"/>
        <end position="345"/>
    </location>
</feature>
<keyword evidence="10 13" id="KW-0807">Transducer</keyword>
<proteinExistence type="inferred from homology"/>
<dbReference type="Gene3D" id="1.20.1070.10">
    <property type="entry name" value="Rhodopsin 7-helix transmembrane proteins"/>
    <property type="match status" value="1"/>
</dbReference>
<evidence type="ECO:0000313" key="18">
    <source>
        <dbReference type="Proteomes" id="UP000660247"/>
    </source>
</evidence>
<evidence type="ECO:0000256" key="15">
    <source>
        <dbReference type="SAM" id="SignalP"/>
    </source>
</evidence>
<feature type="transmembrane region" description="Helical" evidence="14">
    <location>
        <begin position="326"/>
        <end position="348"/>
    </location>
</feature>
<dbReference type="InterPro" id="IPR017452">
    <property type="entry name" value="GPCR_Rhodpsn_7TM"/>
</dbReference>
<keyword evidence="3" id="KW-1003">Cell membrane</keyword>
<comment type="caution">
    <text evidence="17">The sequence shown here is derived from an EMBL/GenBank/DDBJ whole genome shotgun (WGS) entry which is preliminary data.</text>
</comment>
<feature type="transmembrane region" description="Helical" evidence="14">
    <location>
        <begin position="109"/>
        <end position="129"/>
    </location>
</feature>
<protein>
    <recommendedName>
        <fullName evidence="12">G-protein coupled receptor 83</fullName>
    </recommendedName>
</protein>
<feature type="signal peptide" evidence="15">
    <location>
        <begin position="1"/>
        <end position="16"/>
    </location>
</feature>
<feature type="non-terminal residue" evidence="17">
    <location>
        <position position="423"/>
    </location>
</feature>
<keyword evidence="8 14" id="KW-0472">Membrane</keyword>
<evidence type="ECO:0000259" key="16">
    <source>
        <dbReference type="PROSITE" id="PS50262"/>
    </source>
</evidence>
<dbReference type="OrthoDB" id="5952899at2759"/>
<feature type="transmembrane region" description="Helical" evidence="14">
    <location>
        <begin position="187"/>
        <end position="207"/>
    </location>
</feature>
<evidence type="ECO:0000256" key="11">
    <source>
        <dbReference type="ARBA" id="ARBA00056796"/>
    </source>
</evidence>
<name>A0A851D3J3_TODME</name>
<keyword evidence="5 15" id="KW-0732">Signal</keyword>
<evidence type="ECO:0000256" key="12">
    <source>
        <dbReference type="ARBA" id="ARBA00070743"/>
    </source>
</evidence>
<dbReference type="PANTHER" id="PTHR24238">
    <property type="entry name" value="G-PROTEIN COUPLED RECEPTOR"/>
    <property type="match status" value="1"/>
</dbReference>
<dbReference type="Pfam" id="PF00001">
    <property type="entry name" value="7tm_1"/>
    <property type="match status" value="1"/>
</dbReference>
<dbReference type="PRINTS" id="PR01012">
    <property type="entry name" value="NRPEPTIDEYR"/>
</dbReference>
<accession>A0A851D3J3</accession>
<evidence type="ECO:0000256" key="6">
    <source>
        <dbReference type="ARBA" id="ARBA00022989"/>
    </source>
</evidence>
<dbReference type="EMBL" id="WEIS01005973">
    <property type="protein sequence ID" value="NWI62536.1"/>
    <property type="molecule type" value="Genomic_DNA"/>
</dbReference>
<comment type="subcellular location">
    <subcellularLocation>
        <location evidence="1">Cell membrane</location>
        <topology evidence="1">Multi-pass membrane protein</topology>
    </subcellularLocation>
</comment>
<feature type="transmembrane region" description="Helical" evidence="14">
    <location>
        <begin position="241"/>
        <end position="262"/>
    </location>
</feature>
<comment type="similarity">
    <text evidence="2 13">Belongs to the G-protein coupled receptor 1 family.</text>
</comment>
<dbReference type="PROSITE" id="PS50262">
    <property type="entry name" value="G_PROTEIN_RECEP_F1_2"/>
    <property type="match status" value="1"/>
</dbReference>
<keyword evidence="6 14" id="KW-1133">Transmembrane helix</keyword>
<evidence type="ECO:0000256" key="1">
    <source>
        <dbReference type="ARBA" id="ARBA00004651"/>
    </source>
</evidence>
<evidence type="ECO:0000256" key="13">
    <source>
        <dbReference type="RuleBase" id="RU000688"/>
    </source>
</evidence>
<evidence type="ECO:0000313" key="17">
    <source>
        <dbReference type="EMBL" id="NWI62536.1"/>
    </source>
</evidence>
<dbReference type="GO" id="GO:0005929">
    <property type="term" value="C:cilium"/>
    <property type="evidence" value="ECO:0007669"/>
    <property type="project" value="UniProtKB-ARBA"/>
</dbReference>
<dbReference type="PRINTS" id="PR00237">
    <property type="entry name" value="GPCRRHODOPSN"/>
</dbReference>
<keyword evidence="4 13" id="KW-0812">Transmembrane</keyword>
<evidence type="ECO:0000256" key="3">
    <source>
        <dbReference type="ARBA" id="ARBA00022475"/>
    </source>
</evidence>
<evidence type="ECO:0000256" key="2">
    <source>
        <dbReference type="ARBA" id="ARBA00010663"/>
    </source>
</evidence>
<feature type="transmembrane region" description="Helical" evidence="14">
    <location>
        <begin position="149"/>
        <end position="167"/>
    </location>
</feature>
<dbReference type="PANTHER" id="PTHR24238:SF57">
    <property type="entry name" value="G-PROTEIN COUPLED RECEPTOR 83"/>
    <property type="match status" value="1"/>
</dbReference>
<dbReference type="InterPro" id="IPR000276">
    <property type="entry name" value="GPCR_Rhodpsn"/>
</dbReference>
<evidence type="ECO:0000256" key="7">
    <source>
        <dbReference type="ARBA" id="ARBA00023040"/>
    </source>
</evidence>
<dbReference type="FunFam" id="1.20.1070.10:FF:000191">
    <property type="entry name" value="Probable G-protein coupled receptor 83"/>
    <property type="match status" value="1"/>
</dbReference>
<feature type="transmembrane region" description="Helical" evidence="14">
    <location>
        <begin position="293"/>
        <end position="314"/>
    </location>
</feature>
<feature type="transmembrane region" description="Helical" evidence="14">
    <location>
        <begin position="75"/>
        <end position="97"/>
    </location>
</feature>
<sequence length="423" mass="48186">MLSCFVCLSLPDLVNAFATPGKLSLQRSLEKTFEFPNISSFFSWDNDSLADWQSFADRSRYGAESQSVTVKALLIVAYSFIIIFSLFGNILVCHVVIKNKRMQSATSLFIVNLAVADIMITLLNTPFTLARFVNSTWIFGKGMCHVSRFAQYCSLHVSVLTLTAIAVDRHQVIMHPLKPRMSTAKGVIYISVIWIMATCFSLPHAIYQKLFTFEYSEEVTRCLCLPDFPEPADLFWKYLDLTTFILLYVLPLLIISAAYVTVAKKLWLRNAIGDVTTEQYFALRKKNKKTIKMLMLIVILFTICWFPLNCYVILLSSQTIRTNNALYFAFHWFAMSSTCYNPFIYCWLNESFRSELKALLNMCRKPPAPTEQRLPSMVPSYRLAWPENSSFKRLQASHVLPSASNIQLGKTDISAVEPIVAVS</sequence>
<evidence type="ECO:0000256" key="10">
    <source>
        <dbReference type="ARBA" id="ARBA00023224"/>
    </source>
</evidence>
<dbReference type="CDD" id="cd15389">
    <property type="entry name" value="7tmA_GPR83"/>
    <property type="match status" value="1"/>
</dbReference>
<organism evidence="17 18">
    <name type="scientific">Todus mexicanus</name>
    <name type="common">Puerto Rican tody</name>
    <dbReference type="NCBI Taxonomy" id="135184"/>
    <lineage>
        <taxon>Eukaryota</taxon>
        <taxon>Metazoa</taxon>
        <taxon>Chordata</taxon>
        <taxon>Craniata</taxon>
        <taxon>Vertebrata</taxon>
        <taxon>Euteleostomi</taxon>
        <taxon>Archelosauria</taxon>
        <taxon>Archosauria</taxon>
        <taxon>Dinosauria</taxon>
        <taxon>Saurischia</taxon>
        <taxon>Theropoda</taxon>
        <taxon>Coelurosauria</taxon>
        <taxon>Aves</taxon>
        <taxon>Neognathae</taxon>
        <taxon>Neoaves</taxon>
        <taxon>Telluraves</taxon>
        <taxon>Coraciimorphae</taxon>
        <taxon>Coraciiformes</taxon>
        <taxon>Todidae</taxon>
        <taxon>Todus</taxon>
    </lineage>
</organism>
<dbReference type="Proteomes" id="UP000660247">
    <property type="component" value="Unassembled WGS sequence"/>
</dbReference>
<dbReference type="GO" id="GO:0004983">
    <property type="term" value="F:neuropeptide Y receptor activity"/>
    <property type="evidence" value="ECO:0007669"/>
    <property type="project" value="InterPro"/>
</dbReference>
<reference evidence="17" key="1">
    <citation type="submission" date="2019-10" db="EMBL/GenBank/DDBJ databases">
        <title>Bird 10,000 Genomes (B10K) Project - Family phase.</title>
        <authorList>
            <person name="Zhang G."/>
        </authorList>
    </citation>
    <scope>NUCLEOTIDE SEQUENCE</scope>
    <source>
        <strain evidence="17">B10K-DU-002-69</strain>
        <tissue evidence="17">Muscle</tissue>
    </source>
</reference>
<evidence type="ECO:0000256" key="4">
    <source>
        <dbReference type="ARBA" id="ARBA00022692"/>
    </source>
</evidence>
<keyword evidence="7 13" id="KW-0297">G-protein coupled receptor</keyword>
<dbReference type="SUPFAM" id="SSF81321">
    <property type="entry name" value="Family A G protein-coupled receptor-like"/>
    <property type="match status" value="1"/>
</dbReference>
<dbReference type="SMART" id="SM01381">
    <property type="entry name" value="7TM_GPCR_Srsx"/>
    <property type="match status" value="1"/>
</dbReference>
<dbReference type="PROSITE" id="PS00237">
    <property type="entry name" value="G_PROTEIN_RECEP_F1_1"/>
    <property type="match status" value="1"/>
</dbReference>
<evidence type="ECO:0000256" key="8">
    <source>
        <dbReference type="ARBA" id="ARBA00023136"/>
    </source>
</evidence>